<comment type="caution">
    <text evidence="1">The sequence shown here is derived from an EMBL/GenBank/DDBJ whole genome shotgun (WGS) entry which is preliminary data.</text>
</comment>
<protein>
    <submittedName>
        <fullName evidence="1">DNA gyrase/topoisomerase IV subunit B</fullName>
    </submittedName>
</protein>
<proteinExistence type="predicted"/>
<evidence type="ECO:0000313" key="2">
    <source>
        <dbReference type="Proteomes" id="UP000544872"/>
    </source>
</evidence>
<dbReference type="EMBL" id="JACIIX010000002">
    <property type="protein sequence ID" value="MBB6209252.1"/>
    <property type="molecule type" value="Genomic_DNA"/>
</dbReference>
<reference evidence="1 2" key="1">
    <citation type="submission" date="2020-08" db="EMBL/GenBank/DDBJ databases">
        <title>Genomic Encyclopedia of Type Strains, Phase IV (KMG-IV): sequencing the most valuable type-strain genomes for metagenomic binning, comparative biology and taxonomic classification.</title>
        <authorList>
            <person name="Goeker M."/>
        </authorList>
    </citation>
    <scope>NUCLEOTIDE SEQUENCE [LARGE SCALE GENOMIC DNA]</scope>
    <source>
        <strain evidence="1 2">DSM 11590</strain>
    </source>
</reference>
<dbReference type="GO" id="GO:0016853">
    <property type="term" value="F:isomerase activity"/>
    <property type="evidence" value="ECO:0007669"/>
    <property type="project" value="UniProtKB-KW"/>
</dbReference>
<name>A0A7X0DMJ8_NOVIT</name>
<accession>A0A7X0DMJ8</accession>
<keyword evidence="2" id="KW-1185">Reference proteome</keyword>
<dbReference type="AlphaFoldDB" id="A0A7X0DMJ8"/>
<dbReference type="RefSeq" id="WP_184261411.1">
    <property type="nucleotide sequence ID" value="NZ_JACIIX010000002.1"/>
</dbReference>
<organism evidence="1 2">
    <name type="scientific">Novispirillum itersonii</name>
    <name type="common">Aquaspirillum itersonii</name>
    <dbReference type="NCBI Taxonomy" id="189"/>
    <lineage>
        <taxon>Bacteria</taxon>
        <taxon>Pseudomonadati</taxon>
        <taxon>Pseudomonadota</taxon>
        <taxon>Alphaproteobacteria</taxon>
        <taxon>Rhodospirillales</taxon>
        <taxon>Novispirillaceae</taxon>
        <taxon>Novispirillum</taxon>
    </lineage>
</organism>
<gene>
    <name evidence="1" type="ORF">FHS48_000654</name>
</gene>
<sequence>MIFYAKTAMSELDANGISIQEGASNEAKGLQKSVQQEATVLLQAIDSATATQTSYANLLKTATSGSKAGKLFSAIYNVTA</sequence>
<keyword evidence="1" id="KW-0413">Isomerase</keyword>
<evidence type="ECO:0000313" key="1">
    <source>
        <dbReference type="EMBL" id="MBB6209252.1"/>
    </source>
</evidence>
<dbReference type="Proteomes" id="UP000544872">
    <property type="component" value="Unassembled WGS sequence"/>
</dbReference>